<dbReference type="RefSeq" id="XP_011393484.1">
    <property type="nucleotide sequence ID" value="XM_011395182.1"/>
</dbReference>
<dbReference type="GeneID" id="23568365"/>
<gene>
    <name evidence="2" type="ORF">NCU01681</name>
</gene>
<dbReference type="InParanoid" id="V5IQ38"/>
<protein>
    <submittedName>
        <fullName evidence="2">Uncharacterized protein</fullName>
    </submittedName>
</protein>
<evidence type="ECO:0000256" key="1">
    <source>
        <dbReference type="SAM" id="MobiDB-lite"/>
    </source>
</evidence>
<dbReference type="KEGG" id="ncr:NCU01681"/>
<name>V5IQ38_NEUCR</name>
<reference evidence="2 3" key="1">
    <citation type="journal article" date="2003" name="Nature">
        <title>The genome sequence of the filamentous fungus Neurospora crassa.</title>
        <authorList>
            <person name="Galagan J.E."/>
            <person name="Calvo S.E."/>
            <person name="Borkovich K.A."/>
            <person name="Selker E.U."/>
            <person name="Read N.D."/>
            <person name="Jaffe D."/>
            <person name="FitzHugh W."/>
            <person name="Ma L.J."/>
            <person name="Smirnov S."/>
            <person name="Purcell S."/>
            <person name="Rehman B."/>
            <person name="Elkins T."/>
            <person name="Engels R."/>
            <person name="Wang S."/>
            <person name="Nielsen C.B."/>
            <person name="Butler J."/>
            <person name="Endrizzi M."/>
            <person name="Qui D."/>
            <person name="Ianakiev P."/>
            <person name="Bell-Pedersen D."/>
            <person name="Nelson M.A."/>
            <person name="Werner-Washburne M."/>
            <person name="Selitrennikoff C.P."/>
            <person name="Kinsey J.A."/>
            <person name="Braun E.L."/>
            <person name="Zelter A."/>
            <person name="Schulte U."/>
            <person name="Kothe G.O."/>
            <person name="Jedd G."/>
            <person name="Mewes W."/>
            <person name="Staben C."/>
            <person name="Marcotte E."/>
            <person name="Greenberg D."/>
            <person name="Roy A."/>
            <person name="Foley K."/>
            <person name="Naylor J."/>
            <person name="Stange-Thomann N."/>
            <person name="Barrett R."/>
            <person name="Gnerre S."/>
            <person name="Kamal M."/>
            <person name="Kamvysselis M."/>
            <person name="Mauceli E."/>
            <person name="Bielke C."/>
            <person name="Rudd S."/>
            <person name="Frishman D."/>
            <person name="Krystofova S."/>
            <person name="Rasmussen C."/>
            <person name="Metzenberg R.L."/>
            <person name="Perkins D.D."/>
            <person name="Kroken S."/>
            <person name="Cogoni C."/>
            <person name="Macino G."/>
            <person name="Catcheside D."/>
            <person name="Li W."/>
            <person name="Pratt R.J."/>
            <person name="Osmani S.A."/>
            <person name="DeSouza C.P."/>
            <person name="Glass L."/>
            <person name="Orbach M.J."/>
            <person name="Berglund J.A."/>
            <person name="Voelker R."/>
            <person name="Yarden O."/>
            <person name="Plamann M."/>
            <person name="Seiler S."/>
            <person name="Dunlap J."/>
            <person name="Radford A."/>
            <person name="Aramayo R."/>
            <person name="Natvig D.O."/>
            <person name="Alex L.A."/>
            <person name="Mannhaupt G."/>
            <person name="Ebbole D.J."/>
            <person name="Freitag M."/>
            <person name="Paulsen I."/>
            <person name="Sachs M.S."/>
            <person name="Lander E.S."/>
            <person name="Nusbaum C."/>
            <person name="Birren B."/>
        </authorList>
    </citation>
    <scope>NUCLEOTIDE SEQUENCE [LARGE SCALE GENOMIC DNA]</scope>
    <source>
        <strain evidence="3">ATCC 24698 / 74-OR23-1A / CBS 708.71 / DSM 1257 / FGSC 987</strain>
    </source>
</reference>
<dbReference type="OrthoDB" id="10321378at2759"/>
<dbReference type="AlphaFoldDB" id="V5IQ38"/>
<keyword evidence="3" id="KW-1185">Reference proteome</keyword>
<evidence type="ECO:0000313" key="2">
    <source>
        <dbReference type="EMBL" id="ESA43639.1"/>
    </source>
</evidence>
<dbReference type="EMBL" id="CM002237">
    <property type="protein sequence ID" value="ESA43639.1"/>
    <property type="molecule type" value="Genomic_DNA"/>
</dbReference>
<proteinExistence type="predicted"/>
<organism evidence="2 3">
    <name type="scientific">Neurospora crassa (strain ATCC 24698 / 74-OR23-1A / CBS 708.71 / DSM 1257 / FGSC 987)</name>
    <dbReference type="NCBI Taxonomy" id="367110"/>
    <lineage>
        <taxon>Eukaryota</taxon>
        <taxon>Fungi</taxon>
        <taxon>Dikarya</taxon>
        <taxon>Ascomycota</taxon>
        <taxon>Pezizomycotina</taxon>
        <taxon>Sordariomycetes</taxon>
        <taxon>Sordariomycetidae</taxon>
        <taxon>Sordariales</taxon>
        <taxon>Sordariaceae</taxon>
        <taxon>Neurospora</taxon>
    </lineage>
</organism>
<accession>V5IQ38</accession>
<feature type="region of interest" description="Disordered" evidence="1">
    <location>
        <begin position="74"/>
        <end position="94"/>
    </location>
</feature>
<sequence>MSDLSGQRCKPTFFGMHAKVWDSPATIEWAAGPGTVSYCTRYLVVLVGAGALASALSAHQCSHLPVHPSILNAPTESTFQTGTPSSGTERGDCASTRYRVPAC</sequence>
<feature type="compositionally biased region" description="Polar residues" evidence="1">
    <location>
        <begin position="74"/>
        <end position="88"/>
    </location>
</feature>
<evidence type="ECO:0000313" key="3">
    <source>
        <dbReference type="Proteomes" id="UP000001805"/>
    </source>
</evidence>
<dbReference type="Proteomes" id="UP000001805">
    <property type="component" value="Chromosome 6, Linkage Group II"/>
</dbReference>
<dbReference type="VEuPathDB" id="FungiDB:NCU01681"/>